<gene>
    <name evidence="2" type="ORF">CLV60_109200</name>
</gene>
<dbReference type="AlphaFoldDB" id="A0A2P8FYD1"/>
<proteinExistence type="predicted"/>
<dbReference type="EMBL" id="PYAS01000009">
    <property type="protein sequence ID" value="PSL26708.1"/>
    <property type="molecule type" value="Genomic_DNA"/>
</dbReference>
<name>A0A2P8FYD1_9BACT</name>
<comment type="caution">
    <text evidence="2">The sequence shown here is derived from an EMBL/GenBank/DDBJ whole genome shotgun (WGS) entry which is preliminary data.</text>
</comment>
<evidence type="ECO:0000313" key="3">
    <source>
        <dbReference type="Proteomes" id="UP000241964"/>
    </source>
</evidence>
<evidence type="ECO:0000256" key="1">
    <source>
        <dbReference type="SAM" id="SignalP"/>
    </source>
</evidence>
<keyword evidence="1" id="KW-0732">Signal</keyword>
<dbReference type="OrthoDB" id="963528at2"/>
<protein>
    <recommendedName>
        <fullName evidence="4">Outer membrane protein with beta-barrel domain</fullName>
    </recommendedName>
</protein>
<accession>A0A2P8FYD1</accession>
<feature type="signal peptide" evidence="1">
    <location>
        <begin position="1"/>
        <end position="24"/>
    </location>
</feature>
<keyword evidence="3" id="KW-1185">Reference proteome</keyword>
<organism evidence="2 3">
    <name type="scientific">Dyadobacter jiangsuensis</name>
    <dbReference type="NCBI Taxonomy" id="1591085"/>
    <lineage>
        <taxon>Bacteria</taxon>
        <taxon>Pseudomonadati</taxon>
        <taxon>Bacteroidota</taxon>
        <taxon>Cytophagia</taxon>
        <taxon>Cytophagales</taxon>
        <taxon>Spirosomataceae</taxon>
        <taxon>Dyadobacter</taxon>
    </lineage>
</organism>
<sequence length="222" mass="25058">MKNTCYLVLMALLGLVGSMQIAHCQEQKKPPEGIRNNHASTDYRWDVSLDVFRMIAASQAHVTLRYAPKKGRGAFRATINTLSWFADKGASKMSSDSGYSETFDSRSEMQSFSTSFGIGYEWRRNLRVGQFFHGIDTEIDWFNNYKNTTGILPSSSLAVAVAPFCGYKYQISKRLSASVESNLYINHRWSKGKSLDGEVTSKSHRFGFALSPISKLNFTFHF</sequence>
<dbReference type="RefSeq" id="WP_106597049.1">
    <property type="nucleotide sequence ID" value="NZ_PYAS01000009.1"/>
</dbReference>
<feature type="chain" id="PRO_5015200809" description="Outer membrane protein with beta-barrel domain" evidence="1">
    <location>
        <begin position="25"/>
        <end position="222"/>
    </location>
</feature>
<reference evidence="2 3" key="1">
    <citation type="submission" date="2018-03" db="EMBL/GenBank/DDBJ databases">
        <title>Genomic Encyclopedia of Archaeal and Bacterial Type Strains, Phase II (KMG-II): from individual species to whole genera.</title>
        <authorList>
            <person name="Goeker M."/>
        </authorList>
    </citation>
    <scope>NUCLEOTIDE SEQUENCE [LARGE SCALE GENOMIC DNA]</scope>
    <source>
        <strain evidence="2 3">DSM 29057</strain>
    </source>
</reference>
<dbReference type="Proteomes" id="UP000241964">
    <property type="component" value="Unassembled WGS sequence"/>
</dbReference>
<evidence type="ECO:0008006" key="4">
    <source>
        <dbReference type="Google" id="ProtNLM"/>
    </source>
</evidence>
<evidence type="ECO:0000313" key="2">
    <source>
        <dbReference type="EMBL" id="PSL26708.1"/>
    </source>
</evidence>